<organism evidence="9 10">
    <name type="scientific">Robertmurraya mangrovi</name>
    <dbReference type="NCBI Taxonomy" id="3098077"/>
    <lineage>
        <taxon>Bacteria</taxon>
        <taxon>Bacillati</taxon>
        <taxon>Bacillota</taxon>
        <taxon>Bacilli</taxon>
        <taxon>Bacillales</taxon>
        <taxon>Bacillaceae</taxon>
        <taxon>Robertmurraya</taxon>
    </lineage>
</organism>
<sequence length="363" mass="41526">MIKPTDRKVGTREFVAIILLSMGIKFTDMTPTLLYKETANAAWMVPILSGLIMFVPLLFLLKLLKFYKDKNLIEIIFSLTGKYVGFLLGMCLFLSSYSSTVTNSRSYVDIISTMFFPNTNIIVLFLLLIGSSYYLANRGLNTIANTAWISLPYIKAFMVIGILMVTNQVNFNYIFPIGGYGALTIIKNSISYSSIFADIMFFSVVFPFFKNYESFRKASLIGYALVIFELVMFLTIYIMYFDFPGIENITYPFQEITRAVRLGRFITNIEAVFLGFWSVASIIRFSIYLYISTAIFAYSLKLKEFEPLLLPFGLLVILLGYLPENFIINSFQIRGPFVLNMTSGFIFSLPILLWSIHKIRGER</sequence>
<comment type="caution">
    <text evidence="9">The sequence shown here is derived from an EMBL/GenBank/DDBJ whole genome shotgun (WGS) entry which is preliminary data.</text>
</comment>
<dbReference type="InterPro" id="IPR004761">
    <property type="entry name" value="Spore_GerAB"/>
</dbReference>
<dbReference type="PANTHER" id="PTHR34975:SF2">
    <property type="entry name" value="SPORE GERMINATION PROTEIN A2"/>
    <property type="match status" value="1"/>
</dbReference>
<accession>A0ABU5IWN9</accession>
<evidence type="ECO:0000256" key="6">
    <source>
        <dbReference type="ARBA" id="ARBA00022989"/>
    </source>
</evidence>
<keyword evidence="4" id="KW-0309">Germination</keyword>
<feature type="transmembrane region" description="Helical" evidence="8">
    <location>
        <begin position="271"/>
        <end position="296"/>
    </location>
</feature>
<keyword evidence="3" id="KW-0813">Transport</keyword>
<evidence type="ECO:0000256" key="3">
    <source>
        <dbReference type="ARBA" id="ARBA00022448"/>
    </source>
</evidence>
<gene>
    <name evidence="9" type="ORF">SM124_07460</name>
</gene>
<feature type="transmembrane region" description="Helical" evidence="8">
    <location>
        <begin position="72"/>
        <end position="95"/>
    </location>
</feature>
<evidence type="ECO:0000256" key="8">
    <source>
        <dbReference type="SAM" id="Phobius"/>
    </source>
</evidence>
<reference evidence="9 10" key="1">
    <citation type="submission" date="2023-11" db="EMBL/GenBank/DDBJ databases">
        <title>Bacillus jintuensis, isolated from a mudflat on the Beibu Gulf coast.</title>
        <authorList>
            <person name="Li M."/>
        </authorList>
    </citation>
    <scope>NUCLEOTIDE SEQUENCE [LARGE SCALE GENOMIC DNA]</scope>
    <source>
        <strain evidence="9 10">31A1R</strain>
    </source>
</reference>
<feature type="transmembrane region" description="Helical" evidence="8">
    <location>
        <begin position="337"/>
        <end position="356"/>
    </location>
</feature>
<keyword evidence="7 8" id="KW-0472">Membrane</keyword>
<feature type="transmembrane region" description="Helical" evidence="8">
    <location>
        <begin position="308"/>
        <end position="331"/>
    </location>
</feature>
<name>A0ABU5IWN9_9BACI</name>
<dbReference type="Pfam" id="PF03845">
    <property type="entry name" value="Spore_permease"/>
    <property type="match status" value="1"/>
</dbReference>
<feature type="transmembrane region" description="Helical" evidence="8">
    <location>
        <begin position="221"/>
        <end position="240"/>
    </location>
</feature>
<protein>
    <submittedName>
        <fullName evidence="9">Endospore germination permease</fullName>
    </submittedName>
</protein>
<keyword evidence="6 8" id="KW-1133">Transmembrane helix</keyword>
<comment type="subcellular location">
    <subcellularLocation>
        <location evidence="1">Membrane</location>
        <topology evidence="1">Multi-pass membrane protein</topology>
    </subcellularLocation>
</comment>
<feature type="transmembrane region" description="Helical" evidence="8">
    <location>
        <begin position="14"/>
        <end position="35"/>
    </location>
</feature>
<dbReference type="EMBL" id="JAXOFX010000003">
    <property type="protein sequence ID" value="MDZ5471583.1"/>
    <property type="molecule type" value="Genomic_DNA"/>
</dbReference>
<feature type="transmembrane region" description="Helical" evidence="8">
    <location>
        <begin position="148"/>
        <end position="169"/>
    </location>
</feature>
<evidence type="ECO:0000256" key="2">
    <source>
        <dbReference type="ARBA" id="ARBA00007998"/>
    </source>
</evidence>
<comment type="similarity">
    <text evidence="2">Belongs to the amino acid-polyamine-organocation (APC) superfamily. Spore germination protein (SGP) (TC 2.A.3.9) family.</text>
</comment>
<proteinExistence type="inferred from homology"/>
<evidence type="ECO:0000256" key="7">
    <source>
        <dbReference type="ARBA" id="ARBA00023136"/>
    </source>
</evidence>
<feature type="transmembrane region" description="Helical" evidence="8">
    <location>
        <begin position="189"/>
        <end position="209"/>
    </location>
</feature>
<dbReference type="Proteomes" id="UP001290455">
    <property type="component" value="Unassembled WGS sequence"/>
</dbReference>
<dbReference type="RefSeq" id="WP_322445872.1">
    <property type="nucleotide sequence ID" value="NZ_JAXOFX010000003.1"/>
</dbReference>
<evidence type="ECO:0000256" key="4">
    <source>
        <dbReference type="ARBA" id="ARBA00022544"/>
    </source>
</evidence>
<evidence type="ECO:0000313" key="9">
    <source>
        <dbReference type="EMBL" id="MDZ5471583.1"/>
    </source>
</evidence>
<keyword evidence="10" id="KW-1185">Reference proteome</keyword>
<evidence type="ECO:0000256" key="1">
    <source>
        <dbReference type="ARBA" id="ARBA00004141"/>
    </source>
</evidence>
<dbReference type="PANTHER" id="PTHR34975">
    <property type="entry name" value="SPORE GERMINATION PROTEIN A2"/>
    <property type="match status" value="1"/>
</dbReference>
<keyword evidence="5 8" id="KW-0812">Transmembrane</keyword>
<evidence type="ECO:0000313" key="10">
    <source>
        <dbReference type="Proteomes" id="UP001290455"/>
    </source>
</evidence>
<feature type="transmembrane region" description="Helical" evidence="8">
    <location>
        <begin position="115"/>
        <end position="136"/>
    </location>
</feature>
<feature type="transmembrane region" description="Helical" evidence="8">
    <location>
        <begin position="41"/>
        <end position="60"/>
    </location>
</feature>
<evidence type="ECO:0000256" key="5">
    <source>
        <dbReference type="ARBA" id="ARBA00022692"/>
    </source>
</evidence>
<dbReference type="NCBIfam" id="TIGR00912">
    <property type="entry name" value="2A0309"/>
    <property type="match status" value="1"/>
</dbReference>